<dbReference type="OrthoDB" id="1562405at2759"/>
<feature type="domain" description="FMP27 WPPW motif-containing RBG unit" evidence="4">
    <location>
        <begin position="1306"/>
        <end position="1831"/>
    </location>
</feature>
<dbReference type="Proteomes" id="UP000013776">
    <property type="component" value="Unassembled WGS sequence"/>
</dbReference>
<name>R4XCG1_TAPDE</name>
<dbReference type="eggNOG" id="KOG1910">
    <property type="taxonomic scope" value="Eukaryota"/>
</dbReference>
<evidence type="ECO:0000259" key="2">
    <source>
        <dbReference type="SMART" id="SM01214"/>
    </source>
</evidence>
<accession>R4XCG1</accession>
<reference evidence="5 6" key="1">
    <citation type="journal article" date="2013" name="MBio">
        <title>Genome sequencing of the plant pathogen Taphrina deformans, the causal agent of peach leaf curl.</title>
        <authorList>
            <person name="Cisse O.H."/>
            <person name="Almeida J.M.G.C.F."/>
            <person name="Fonseca A."/>
            <person name="Kumar A.A."/>
            <person name="Salojaervi J."/>
            <person name="Overmyer K."/>
            <person name="Hauser P.M."/>
            <person name="Pagni M."/>
        </authorList>
    </citation>
    <scope>NUCLEOTIDE SEQUENCE [LARGE SCALE GENOMIC DNA]</scope>
    <source>
        <strain evidence="6">PYCC 5710 / ATCC 11124 / CBS 356.35 / IMI 108563 / JCM 9778 / NBRC 8474</strain>
    </source>
</reference>
<dbReference type="InterPro" id="IPR019415">
    <property type="entry name" value="FMP27_SW_RBG"/>
</dbReference>
<evidence type="ECO:0000256" key="1">
    <source>
        <dbReference type="SAM" id="MobiDB-lite"/>
    </source>
</evidence>
<proteinExistence type="predicted"/>
<dbReference type="VEuPathDB" id="FungiDB:TAPDE_001985"/>
<dbReference type="Pfam" id="PF10344">
    <property type="entry name" value="Hobbit"/>
    <property type="match status" value="1"/>
</dbReference>
<sequence length="2477" mass="281744">MTKLKGLLGVLTELQVHIGNLKTSYQVSDVAPAGRPVILTASSKDVVFDANILDRNSPDYRMLFTAESTAHQALISLISLTVYMNANGSEEVLLDIPLLTIACKTSSLGYLFLSRDERADKNTNLISCNTVVTSPSANVYSVQIPILAALCRPRVKGSSELVDEAHEQPTVIPNLPRFDISFGVHDPSLRVVLEAAEQGALPPMIIGRLSSVYFEAHSSHRQQGYILNSTGRFNAGRLYYHSPSNEESDVLHMSQATLTLTSFLLPTSEARLECVLDGFQVELSRPEIVQCFATITATIDSQHYLPAKLPAARKHKPKKAPLSTLPTWLNVVKFYTNNSSILISGADPEVAPDLRGIKLLLEKFSLEYFSEGSVAQRDDGSISNDKSKHHKHRDLNIDAMPGSRKLIATFRQFQALTVDSGQSLNRLHPMVVLPKADFVLTQNSSDESDLLDLRFKVEDLVLGFSLYKVYAFLQALEVCRMAFVPRGHVEASELVDENVEGAQGTLTDTPELLDRPVQWSVDGKFNLLRIKSRLPLNENQMLDLDHVQVIKRRTGGPQLRTRYMRLYIQSPAYPDSWDRIASIRDLQLAQEIHTERVATVIETFKSLVVRTDGLRIRIPHQFVFYSMLEAITNSIKTSTQIIHRFVTRTNDYVIAQHPKTAKKLPRIRLRSRMLTIEVEDDPFEARLGLIFRVGLSEQRMREAREDAFDRKVVRLRDKMNGDKIHRTSTNGTHTQKSFVDSIRSGHPGMTISASYTDSLDSSIASGTSESFGDDFSEEREKLLHHNSKAWVLRMQFALSFRHKKMQEMRQQRWGKDDISDTARFDEDILELSNRPPLFSMNFAGVDFILDKPSFSLDHVPDYVHRVGRGMPKETQYGLLIPVSLDWKMDEARIQVRDYPLPLLHIPPLHSSQKIKERAWEFKTDLVIGEEFPEPEAIRHVEVCVIPSDTGREGSPSFSVEVQRTAGAVKTYAEMSIKINSSLPTRVHWGTSMQPAIADVMRIMDTLTKPQQDPSPKLGFWDKIGLVMHTSMKFDWKHDGDMHITLKGSRDPYVVLGSGAGLTKVFRGNVKWSIGVCHDSRKLMEVVCDEYMLAISDFSRRTSSLEAPRTKGSEKLFKHTLYRHHLSRKEIHFQKILMKLTGDVRWTAGLAFERHCEENECGKCDGKMKCRIWNFEPHWLVKMRIPEYSILPGGHIRDAFKGFRSHYIHGQISVTSRKREDTSESYNTIHLTPRTFAHFFDWIHSFSGNLSLPIRSGPLFPSTEGPKQKFGQHLMTLKYNLQIDPLYLSHVYRSRNAQDRSKIDMTGVKAKINSFTLDLHQRKEERVVTNKILDTERTSQHMAIYRGQVDLKKTDLRALTALFQAESSESAQYTSFTKDPLDPENNRGEQAAEIGEFDVCEEDVEWIDMDDFIELDTTQSGKSPVCRIIPLAYAPRFIYVRDTTQREGQVLSNKVNGVAIPEQRFGFEKTHYCSMVQEQDDHANQNLGETQRELWQQRQEAIERELKHNETRKEEVESQLREIPNSQALHEEAILRQKSHFVHHLTSNFGNIFAAELQVAQEFDASVSDAEFKTGDAFFKHIKEEALTFNNRFVVHDIQLKWNNTLRNIIIRYIQQVNQRRGFSYYMSQKAVRFLADLVDEQVRHIRKQADDNSDTAGPTGEGNIHAVQLDDDVEKLIRQLLDDRDAHFFVADETTSTENTSTKVPGIIHGNRGMKGQSDDLHDDYEAVNNYIVRLIAPQIQLQSEVNKDSVVVLAAQSMGMKILAVKDRAIAADDVSALVQRKFSVLMTGVQFFYAHQSEFHGAIANLLTQNSYGAEGDSYWPPWVPIESVYDFENKVQAFERVVNKTSALCTYTKNNQLRIKKNDHKVAKADFSSSEVEDRTDSVVVKFSKFNFAADSAQYYAMFTIAMDLLMYAEPLQKERNEQIEKILLAADFSDLSGAPEMVSSLQTRIRQMNDFKTQFKLHALRNDPQCEQDESRVENELEQCEDELFFLMKSVATAQQKREDRDSEVIPAMHWHLKADEILWHLKEGNKAFIDFGLSQASFQRTDNSDSSNYNTLEIEMMQGINLSPDPVFAELFAPYFGSDRTVVDVRRSKMVRIYWYMLEAIGGISVCDHFEVNLFPLRLQMEHDVGKKLFAYIFPDRQKHKPNTESESDSDNDDDGSSSSSDGEADDNSTSQSSRRIIDKFKIQRLRNSTSLPHLNHKASTLSSKPDSASIYSQDSQTKSSRRLSRSSSVTSLPRSVAAGHSKSLLGSKKKATNNSSDDLTAMMNRASKNMSLVYVKVPSVVLALSFKGAKAKNFVDVTDFVFKMPTIEYRNKTWSYLDLAEHLKREVIKAVLAHTGSLLKDKMTHYRKSKSRQSTLVRQLTSYRNYVPTDMAERHLSQGESANGNIPSAEHERLREDFKLQNRTSSAETSSLYEDQHGHGLFNNAIGRHIQHLSHIARHKDGLAEDNAESTLKKTRMLLGKFIDRAI</sequence>
<dbReference type="EMBL" id="CAHR02000069">
    <property type="protein sequence ID" value="CCG82056.1"/>
    <property type="molecule type" value="Genomic_DNA"/>
</dbReference>
<feature type="region of interest" description="Disordered" evidence="1">
    <location>
        <begin position="2149"/>
        <end position="2267"/>
    </location>
</feature>
<feature type="domain" description="FMP27 SW motif-containing RBG unit" evidence="3">
    <location>
        <begin position="777"/>
        <end position="879"/>
    </location>
</feature>
<dbReference type="InterPro" id="IPR045167">
    <property type="entry name" value="Hobbit"/>
</dbReference>
<evidence type="ECO:0000313" key="6">
    <source>
        <dbReference type="Proteomes" id="UP000013776"/>
    </source>
</evidence>
<dbReference type="PANTHER" id="PTHR15678">
    <property type="entry name" value="ANTIGEN MLAA-22-RELATED"/>
    <property type="match status" value="1"/>
</dbReference>
<dbReference type="SMART" id="SM01215">
    <property type="entry name" value="Fmp27_SW"/>
    <property type="match status" value="1"/>
</dbReference>
<gene>
    <name evidence="5" type="ORF">TAPDE_001985</name>
</gene>
<organism evidence="5 6">
    <name type="scientific">Taphrina deformans (strain PYCC 5710 / ATCC 11124 / CBS 356.35 / IMI 108563 / JCM 9778 / NBRC 8474)</name>
    <name type="common">Peach leaf curl fungus</name>
    <name type="synonym">Lalaria deformans</name>
    <dbReference type="NCBI Taxonomy" id="1097556"/>
    <lineage>
        <taxon>Eukaryota</taxon>
        <taxon>Fungi</taxon>
        <taxon>Dikarya</taxon>
        <taxon>Ascomycota</taxon>
        <taxon>Taphrinomycotina</taxon>
        <taxon>Taphrinomycetes</taxon>
        <taxon>Taphrinales</taxon>
        <taxon>Taphrinaceae</taxon>
        <taxon>Taphrina</taxon>
    </lineage>
</organism>
<protein>
    <submittedName>
        <fullName evidence="5">Uncharacterized protein</fullName>
    </submittedName>
</protein>
<dbReference type="PANTHER" id="PTHR15678:SF6">
    <property type="entry name" value="BRIDGE-LIKE LIPID TRANSFER PROTEIN FAMILY MEMBER 2"/>
    <property type="match status" value="1"/>
</dbReference>
<keyword evidence="6" id="KW-1185">Reference proteome</keyword>
<dbReference type="SMART" id="SM01216">
    <property type="entry name" value="Fmp27_WPPW"/>
    <property type="match status" value="1"/>
</dbReference>
<evidence type="ECO:0000313" key="5">
    <source>
        <dbReference type="EMBL" id="CCG82056.1"/>
    </source>
</evidence>
<feature type="compositionally biased region" description="Acidic residues" evidence="1">
    <location>
        <begin position="2155"/>
        <end position="2165"/>
    </location>
</feature>
<dbReference type="STRING" id="1097556.R4XCG1"/>
<evidence type="ECO:0000259" key="3">
    <source>
        <dbReference type="SMART" id="SM01215"/>
    </source>
</evidence>
<dbReference type="InterPro" id="IPR019449">
    <property type="entry name" value="FMP27_WPPW_RBG"/>
</dbReference>
<feature type="compositionally biased region" description="Low complexity" evidence="1">
    <location>
        <begin position="2235"/>
        <end position="2256"/>
    </location>
</feature>
<dbReference type="InterPro" id="IPR019441">
    <property type="entry name" value="FMP27/BLTP2/Hobbit_GFWDK_RBG"/>
</dbReference>
<evidence type="ECO:0000259" key="4">
    <source>
        <dbReference type="SMART" id="SM01216"/>
    </source>
</evidence>
<comment type="caution">
    <text evidence="5">The sequence shown here is derived from an EMBL/GenBank/DDBJ whole genome shotgun (WGS) entry which is preliminary data.</text>
</comment>
<feature type="compositionally biased region" description="Polar residues" evidence="1">
    <location>
        <begin position="2195"/>
        <end position="2228"/>
    </location>
</feature>
<dbReference type="SMART" id="SM01214">
    <property type="entry name" value="Fmp27_GFWDK"/>
    <property type="match status" value="1"/>
</dbReference>
<feature type="domain" description="FMP27/BLTP2/Hobbit GFWDK motif-containing RBG unit" evidence="2">
    <location>
        <begin position="897"/>
        <end position="1054"/>
    </location>
</feature>